<dbReference type="InterPro" id="IPR029058">
    <property type="entry name" value="AB_hydrolase_fold"/>
</dbReference>
<dbReference type="EMBL" id="CAUYUJ010007504">
    <property type="protein sequence ID" value="CAK0821003.1"/>
    <property type="molecule type" value="Genomic_DNA"/>
</dbReference>
<feature type="domain" description="AB hydrolase-1" evidence="2">
    <location>
        <begin position="77"/>
        <end position="187"/>
    </location>
</feature>
<accession>A0ABN9RP72</accession>
<evidence type="ECO:0000313" key="4">
    <source>
        <dbReference type="Proteomes" id="UP001189429"/>
    </source>
</evidence>
<sequence length="390" mass="41514">PFWLTRLAKAVSTTLEASRAVRHIMGSRLSFLESLSCANDGKSSCVEVESSVTLGDGVAVPLTKISARSLESTSDRPLLVLGHGFTRDRGDWCSGLRSVLDASFRPPSPLIAHGVAYDARGHGGSEGWQGKDRSQFHWSRLGRDMLEVAEQLGGGASKLLLGGESMGSMAALWAATLEPEKVRGVFLYKVPTIWAARAAARGKRLAGADEMEDADLAERARGAAEADCVDASELVDKLRDIPVVIVQDGAAATRCTPSRAPRSWRRCSRERGWCSARGPTWASGGSGGAGTPSWRGGSRTAAPKWLDLMLLLPSAAGQSGQAVGSAGSAVAQVHASGGRHGARCPWPYRSRRVPCESMRFHETARMSRSIERPSAWTGLLGPVRGERCPS</sequence>
<feature type="non-terminal residue" evidence="3">
    <location>
        <position position="1"/>
    </location>
</feature>
<gene>
    <name evidence="3" type="ORF">PCOR1329_LOCUS22449</name>
</gene>
<dbReference type="SUPFAM" id="SSF53474">
    <property type="entry name" value="alpha/beta-Hydrolases"/>
    <property type="match status" value="1"/>
</dbReference>
<evidence type="ECO:0000256" key="1">
    <source>
        <dbReference type="SAM" id="MobiDB-lite"/>
    </source>
</evidence>
<dbReference type="Proteomes" id="UP001189429">
    <property type="component" value="Unassembled WGS sequence"/>
</dbReference>
<comment type="caution">
    <text evidence="3">The sequence shown here is derived from an EMBL/GenBank/DDBJ whole genome shotgun (WGS) entry which is preliminary data.</text>
</comment>
<feature type="region of interest" description="Disordered" evidence="1">
    <location>
        <begin position="278"/>
        <end position="298"/>
    </location>
</feature>
<proteinExistence type="predicted"/>
<dbReference type="Pfam" id="PF00561">
    <property type="entry name" value="Abhydrolase_1"/>
    <property type="match status" value="1"/>
</dbReference>
<dbReference type="Gene3D" id="3.40.50.1820">
    <property type="entry name" value="alpha/beta hydrolase"/>
    <property type="match status" value="1"/>
</dbReference>
<reference evidence="3" key="1">
    <citation type="submission" date="2023-10" db="EMBL/GenBank/DDBJ databases">
        <authorList>
            <person name="Chen Y."/>
            <person name="Shah S."/>
            <person name="Dougan E. K."/>
            <person name="Thang M."/>
            <person name="Chan C."/>
        </authorList>
    </citation>
    <scope>NUCLEOTIDE SEQUENCE [LARGE SCALE GENOMIC DNA]</scope>
</reference>
<organism evidence="3 4">
    <name type="scientific">Prorocentrum cordatum</name>
    <dbReference type="NCBI Taxonomy" id="2364126"/>
    <lineage>
        <taxon>Eukaryota</taxon>
        <taxon>Sar</taxon>
        <taxon>Alveolata</taxon>
        <taxon>Dinophyceae</taxon>
        <taxon>Prorocentrales</taxon>
        <taxon>Prorocentraceae</taxon>
        <taxon>Prorocentrum</taxon>
    </lineage>
</organism>
<protein>
    <recommendedName>
        <fullName evidence="2">AB hydrolase-1 domain-containing protein</fullName>
    </recommendedName>
</protein>
<evidence type="ECO:0000259" key="2">
    <source>
        <dbReference type="Pfam" id="PF00561"/>
    </source>
</evidence>
<dbReference type="InterPro" id="IPR000073">
    <property type="entry name" value="AB_hydrolase_1"/>
</dbReference>
<name>A0ABN9RP72_9DINO</name>
<keyword evidence="4" id="KW-1185">Reference proteome</keyword>
<evidence type="ECO:0000313" key="3">
    <source>
        <dbReference type="EMBL" id="CAK0821003.1"/>
    </source>
</evidence>